<gene>
    <name evidence="2" type="ORF">SOASR032_18350</name>
</gene>
<accession>A0ABQ5LJU8</accession>
<sequence length="434" mass="48978">MILPARRLLIVAALWLTGSIAAAIIPSWLSIWLIIGGVALLLLTVDAARLYRQPLPEVQREVASSLPQTVWCDVKLNITTSVEQGQKIQLKDSPPEKCEYRDQTINVTLIAHKLSQIVYRIKPLMRGDLSFGQVHLRLSSPWQLWQRQELVGKAQKISIFPNFAPITQMALQTTITQAGMGFHKYRKRGQGMEFEQLREYRSGDAMRQIDWKATTRMRKMISREYQDERNQRILIMLDCGRRMGASEGELTHFDHALDAVLLLSYVGLRYDDSVGLLTFGGSDRYLPPVRSVNGINRVLHEVYDLQPSLHSSDFEVAAQSLIARERKRSLVVLFTNLRDEDEQSLQSAVKLLSKRHLVLVASLREAELDKASSIAITNQQDAALRAASANYQAKRQAVLTRLRSAGILCLDVQPQQLAVESVNRYLAIKAAGKL</sequence>
<proteinExistence type="predicted"/>
<name>A0ABQ5LJU8_9GAMM</name>
<dbReference type="InterPro" id="IPR002881">
    <property type="entry name" value="DUF58"/>
</dbReference>
<organism evidence="2 3">
    <name type="scientific">Pragia fontium</name>
    <dbReference type="NCBI Taxonomy" id="82985"/>
    <lineage>
        <taxon>Bacteria</taxon>
        <taxon>Pseudomonadati</taxon>
        <taxon>Pseudomonadota</taxon>
        <taxon>Gammaproteobacteria</taxon>
        <taxon>Enterobacterales</taxon>
        <taxon>Budviciaceae</taxon>
        <taxon>Pragia</taxon>
    </lineage>
</organism>
<evidence type="ECO:0000313" key="2">
    <source>
        <dbReference type="EMBL" id="GKX63266.1"/>
    </source>
</evidence>
<dbReference type="PANTHER" id="PTHR33608:SF3">
    <property type="entry name" value="SLR2013 PROTEIN"/>
    <property type="match status" value="1"/>
</dbReference>
<dbReference type="Gene3D" id="3.40.50.410">
    <property type="entry name" value="von Willebrand factor, type A domain"/>
    <property type="match status" value="1"/>
</dbReference>
<reference evidence="2" key="1">
    <citation type="submission" date="2022-06" db="EMBL/GenBank/DDBJ databases">
        <title>Draft genome sequences of Pragia fontium str. JCM24417.</title>
        <authorList>
            <person name="Wakabayashi Y."/>
            <person name="Kojima K."/>
        </authorList>
    </citation>
    <scope>NUCLEOTIDE SEQUENCE</scope>
    <source>
        <strain evidence="2">JCM 24417</strain>
    </source>
</reference>
<keyword evidence="3" id="KW-1185">Reference proteome</keyword>
<dbReference type="EMBL" id="BRLJ01000004">
    <property type="protein sequence ID" value="GKX63266.1"/>
    <property type="molecule type" value="Genomic_DNA"/>
</dbReference>
<dbReference type="SUPFAM" id="SSF53300">
    <property type="entry name" value="vWA-like"/>
    <property type="match status" value="1"/>
</dbReference>
<feature type="domain" description="DUF58" evidence="1">
    <location>
        <begin position="197"/>
        <end position="398"/>
    </location>
</feature>
<dbReference type="InterPro" id="IPR036465">
    <property type="entry name" value="vWFA_dom_sf"/>
</dbReference>
<comment type="caution">
    <text evidence="2">The sequence shown here is derived from an EMBL/GenBank/DDBJ whole genome shotgun (WGS) entry which is preliminary data.</text>
</comment>
<protein>
    <submittedName>
        <fullName evidence="2">Membrane protein</fullName>
    </submittedName>
</protein>
<dbReference type="PANTHER" id="PTHR33608">
    <property type="entry name" value="BLL2464 PROTEIN"/>
    <property type="match status" value="1"/>
</dbReference>
<evidence type="ECO:0000259" key="1">
    <source>
        <dbReference type="Pfam" id="PF01882"/>
    </source>
</evidence>
<dbReference type="RefSeq" id="WP_261821928.1">
    <property type="nucleotide sequence ID" value="NZ_BRLJ01000004.1"/>
</dbReference>
<evidence type="ECO:0000313" key="3">
    <source>
        <dbReference type="Proteomes" id="UP001059610"/>
    </source>
</evidence>
<dbReference type="Pfam" id="PF01882">
    <property type="entry name" value="DUF58"/>
    <property type="match status" value="1"/>
</dbReference>
<dbReference type="Proteomes" id="UP001059610">
    <property type="component" value="Unassembled WGS sequence"/>
</dbReference>